<gene>
    <name evidence="1" type="ORF">YBN1229_v1_0842</name>
</gene>
<dbReference type="KEGG" id="fiy:BN1229_v1_0842"/>
<evidence type="ECO:0000313" key="2">
    <source>
        <dbReference type="Proteomes" id="UP000033187"/>
    </source>
</evidence>
<protein>
    <submittedName>
        <fullName evidence="1">Uncharacterized protein</fullName>
    </submittedName>
</protein>
<name>A0A0D6JBR0_9HYPH</name>
<reference evidence="2" key="1">
    <citation type="submission" date="2015-02" db="EMBL/GenBank/DDBJ databases">
        <authorList>
            <person name="Chooi Y.-H."/>
        </authorList>
    </citation>
    <scope>NUCLEOTIDE SEQUENCE [LARGE SCALE GENOMIC DNA]</scope>
    <source>
        <strain evidence="2">strain Y</strain>
    </source>
</reference>
<organism evidence="1 2">
    <name type="scientific">Candidatus Filomicrobium marinum</name>
    <dbReference type="NCBI Taxonomy" id="1608628"/>
    <lineage>
        <taxon>Bacteria</taxon>
        <taxon>Pseudomonadati</taxon>
        <taxon>Pseudomonadota</taxon>
        <taxon>Alphaproteobacteria</taxon>
        <taxon>Hyphomicrobiales</taxon>
        <taxon>Hyphomicrobiaceae</taxon>
        <taxon>Filomicrobium</taxon>
    </lineage>
</organism>
<dbReference type="AlphaFoldDB" id="A0A0D6JBR0"/>
<proteinExistence type="predicted"/>
<sequence>MGRPRLRSLAAIFSSLYLEAKNSSELSDSLLESSLVLRYKEKGPTSRRALLVDANGGNGILLRTLRYQLSYKAWA</sequence>
<accession>A0A0D6JBR0</accession>
<dbReference type="Proteomes" id="UP000033187">
    <property type="component" value="Chromosome 1"/>
</dbReference>
<dbReference type="EMBL" id="LN829119">
    <property type="protein sequence ID" value="CPR16509.1"/>
    <property type="molecule type" value="Genomic_DNA"/>
</dbReference>
<keyword evidence="2" id="KW-1185">Reference proteome</keyword>
<evidence type="ECO:0000313" key="1">
    <source>
        <dbReference type="EMBL" id="CPR16509.1"/>
    </source>
</evidence>
<dbReference type="KEGG" id="fil:BN1229_v1_0836"/>